<dbReference type="Pfam" id="PF00856">
    <property type="entry name" value="SET"/>
    <property type="match status" value="1"/>
</dbReference>
<name>A0AAD7NRE1_9AGAR</name>
<evidence type="ECO:0000313" key="2">
    <source>
        <dbReference type="EMBL" id="KAJ7772050.1"/>
    </source>
</evidence>
<dbReference type="InterPro" id="IPR053185">
    <property type="entry name" value="SET_domain_protein"/>
</dbReference>
<dbReference type="SUPFAM" id="SSF82199">
    <property type="entry name" value="SET domain"/>
    <property type="match status" value="1"/>
</dbReference>
<dbReference type="InterPro" id="IPR046341">
    <property type="entry name" value="SET_dom_sf"/>
</dbReference>
<dbReference type="CDD" id="cd20071">
    <property type="entry name" value="SET_SMYD"/>
    <property type="match status" value="1"/>
</dbReference>
<dbReference type="PROSITE" id="PS50280">
    <property type="entry name" value="SET"/>
    <property type="match status" value="1"/>
</dbReference>
<comment type="caution">
    <text evidence="2">The sequence shown here is derived from an EMBL/GenBank/DDBJ whole genome shotgun (WGS) entry which is preliminary data.</text>
</comment>
<proteinExistence type="predicted"/>
<organism evidence="2 3">
    <name type="scientific">Mycena maculata</name>
    <dbReference type="NCBI Taxonomy" id="230809"/>
    <lineage>
        <taxon>Eukaryota</taxon>
        <taxon>Fungi</taxon>
        <taxon>Dikarya</taxon>
        <taxon>Basidiomycota</taxon>
        <taxon>Agaricomycotina</taxon>
        <taxon>Agaricomycetes</taxon>
        <taxon>Agaricomycetidae</taxon>
        <taxon>Agaricales</taxon>
        <taxon>Marasmiineae</taxon>
        <taxon>Mycenaceae</taxon>
        <taxon>Mycena</taxon>
    </lineage>
</organism>
<dbReference type="InterPro" id="IPR001214">
    <property type="entry name" value="SET_dom"/>
</dbReference>
<reference evidence="2" key="1">
    <citation type="submission" date="2023-03" db="EMBL/GenBank/DDBJ databases">
        <title>Massive genome expansion in bonnet fungi (Mycena s.s.) driven by repeated elements and novel gene families across ecological guilds.</title>
        <authorList>
            <consortium name="Lawrence Berkeley National Laboratory"/>
            <person name="Harder C.B."/>
            <person name="Miyauchi S."/>
            <person name="Viragh M."/>
            <person name="Kuo A."/>
            <person name="Thoen E."/>
            <person name="Andreopoulos B."/>
            <person name="Lu D."/>
            <person name="Skrede I."/>
            <person name="Drula E."/>
            <person name="Henrissat B."/>
            <person name="Morin E."/>
            <person name="Kohler A."/>
            <person name="Barry K."/>
            <person name="LaButti K."/>
            <person name="Morin E."/>
            <person name="Salamov A."/>
            <person name="Lipzen A."/>
            <person name="Mereny Z."/>
            <person name="Hegedus B."/>
            <person name="Baldrian P."/>
            <person name="Stursova M."/>
            <person name="Weitz H."/>
            <person name="Taylor A."/>
            <person name="Grigoriev I.V."/>
            <person name="Nagy L.G."/>
            <person name="Martin F."/>
            <person name="Kauserud H."/>
        </authorList>
    </citation>
    <scope>NUCLEOTIDE SEQUENCE</scope>
    <source>
        <strain evidence="2">CBHHK188m</strain>
    </source>
</reference>
<dbReference type="PANTHER" id="PTHR47332:SF4">
    <property type="entry name" value="SET DOMAIN-CONTAINING PROTEIN 5"/>
    <property type="match status" value="1"/>
</dbReference>
<keyword evidence="3" id="KW-1185">Reference proteome</keyword>
<evidence type="ECO:0000259" key="1">
    <source>
        <dbReference type="PROSITE" id="PS50280"/>
    </source>
</evidence>
<gene>
    <name evidence="2" type="ORF">DFH07DRAFT_913816</name>
</gene>
<protein>
    <recommendedName>
        <fullName evidence="1">SET domain-containing protein</fullName>
    </recommendedName>
</protein>
<dbReference type="Proteomes" id="UP001215280">
    <property type="component" value="Unassembled WGS sequence"/>
</dbReference>
<dbReference type="SMART" id="SM00317">
    <property type="entry name" value="SET"/>
    <property type="match status" value="1"/>
</dbReference>
<accession>A0AAD7NRE1</accession>
<sequence length="364" mass="40317">MVITTLPATPDEPVTECFFYPGSMEVLTSLPGFPQPLTHPTSPTFRVDAIPGKGMGLVSTRALKAGDLILSERPLLIIVRGMPVLRPYGFTEEQYIQYSFEHLATCVQVCLNRMRPEARAAYMALANSHPKDTCGPIMGILRTNGLCLDGLRPGVENEWKSYSAVCKDISRLNHSCSPNTQPRFDMVSLSYQLFAVRDIAAGEELTYQYTDAARSAAARKAGLKPYDFVCSCVACKAGPASNARRAAIAAFRASGQAWILDRTLPDDWFPSKCREQLALIAREGLEHHPQYFATTRGMMEAYICLGDAQRASAWAAKLDKILWEETRVDVKALLDPMSAQAAYEAHPLWRIRVDEVRAGKMFST</sequence>
<feature type="domain" description="SET" evidence="1">
    <location>
        <begin position="43"/>
        <end position="210"/>
    </location>
</feature>
<dbReference type="AlphaFoldDB" id="A0AAD7NRE1"/>
<dbReference type="PANTHER" id="PTHR47332">
    <property type="entry name" value="SET DOMAIN-CONTAINING PROTEIN 5"/>
    <property type="match status" value="1"/>
</dbReference>
<evidence type="ECO:0000313" key="3">
    <source>
        <dbReference type="Proteomes" id="UP001215280"/>
    </source>
</evidence>
<dbReference type="EMBL" id="JARJLG010000020">
    <property type="protein sequence ID" value="KAJ7772050.1"/>
    <property type="molecule type" value="Genomic_DNA"/>
</dbReference>
<dbReference type="Gene3D" id="2.170.270.10">
    <property type="entry name" value="SET domain"/>
    <property type="match status" value="1"/>
</dbReference>